<proteinExistence type="predicted"/>
<accession>J9GXB9</accession>
<dbReference type="EMBL" id="AMCI01001493">
    <property type="protein sequence ID" value="EJX05370.1"/>
    <property type="molecule type" value="Genomic_DNA"/>
</dbReference>
<name>J9GXB9_9ZZZZ</name>
<reference evidence="1" key="1">
    <citation type="journal article" date="2012" name="PLoS ONE">
        <title>Gene sets for utilization of primary and secondary nutrition supplies in the distal gut of endangered iberian lynx.</title>
        <authorList>
            <person name="Alcaide M."/>
            <person name="Messina E."/>
            <person name="Richter M."/>
            <person name="Bargiela R."/>
            <person name="Peplies J."/>
            <person name="Huws S.A."/>
            <person name="Newbold C.J."/>
            <person name="Golyshin P.N."/>
            <person name="Simon M.A."/>
            <person name="Lopez G."/>
            <person name="Yakimov M.M."/>
            <person name="Ferrer M."/>
        </authorList>
    </citation>
    <scope>NUCLEOTIDE SEQUENCE</scope>
</reference>
<comment type="caution">
    <text evidence="1">The sequence shown here is derived from an EMBL/GenBank/DDBJ whole genome shotgun (WGS) entry which is preliminary data.</text>
</comment>
<gene>
    <name evidence="1" type="ORF">EVA_06521</name>
</gene>
<protein>
    <submittedName>
        <fullName evidence="1">Uncharacterized protein</fullName>
    </submittedName>
</protein>
<dbReference type="AlphaFoldDB" id="J9GXB9"/>
<evidence type="ECO:0000313" key="1">
    <source>
        <dbReference type="EMBL" id="EJX05370.1"/>
    </source>
</evidence>
<organism evidence="1">
    <name type="scientific">gut metagenome</name>
    <dbReference type="NCBI Taxonomy" id="749906"/>
    <lineage>
        <taxon>unclassified sequences</taxon>
        <taxon>metagenomes</taxon>
        <taxon>organismal metagenomes</taxon>
    </lineage>
</organism>
<sequence>MEFGYAKKVLYRLVAFKPFHNMLDLGSLFIGYFLPLPSRSSCVEIPHTISIIIRSRACASPFGYMSLREFFM</sequence>